<reference evidence="2 3" key="1">
    <citation type="journal article" date="2012" name="Science">
        <title>The Paleozoic origin of enzymatic lignin decomposition reconstructed from 31 fungal genomes.</title>
        <authorList>
            <person name="Floudas D."/>
            <person name="Binder M."/>
            <person name="Riley R."/>
            <person name="Barry K."/>
            <person name="Blanchette R.A."/>
            <person name="Henrissat B."/>
            <person name="Martinez A.T."/>
            <person name="Otillar R."/>
            <person name="Spatafora J.W."/>
            <person name="Yadav J.S."/>
            <person name="Aerts A."/>
            <person name="Benoit I."/>
            <person name="Boyd A."/>
            <person name="Carlson A."/>
            <person name="Copeland A."/>
            <person name="Coutinho P.M."/>
            <person name="de Vries R.P."/>
            <person name="Ferreira P."/>
            <person name="Findley K."/>
            <person name="Foster B."/>
            <person name="Gaskell J."/>
            <person name="Glotzer D."/>
            <person name="Gorecki P."/>
            <person name="Heitman J."/>
            <person name="Hesse C."/>
            <person name="Hori C."/>
            <person name="Igarashi K."/>
            <person name="Jurgens J.A."/>
            <person name="Kallen N."/>
            <person name="Kersten P."/>
            <person name="Kohler A."/>
            <person name="Kuees U."/>
            <person name="Kumar T.K.A."/>
            <person name="Kuo A."/>
            <person name="LaButti K."/>
            <person name="Larrondo L.F."/>
            <person name="Lindquist E."/>
            <person name="Ling A."/>
            <person name="Lombard V."/>
            <person name="Lucas S."/>
            <person name="Lundell T."/>
            <person name="Martin R."/>
            <person name="McLaughlin D.J."/>
            <person name="Morgenstern I."/>
            <person name="Morin E."/>
            <person name="Murat C."/>
            <person name="Nagy L.G."/>
            <person name="Nolan M."/>
            <person name="Ohm R.A."/>
            <person name="Patyshakuliyeva A."/>
            <person name="Rokas A."/>
            <person name="Ruiz-Duenas F.J."/>
            <person name="Sabat G."/>
            <person name="Salamov A."/>
            <person name="Samejima M."/>
            <person name="Schmutz J."/>
            <person name="Slot J.C."/>
            <person name="St John F."/>
            <person name="Stenlid J."/>
            <person name="Sun H."/>
            <person name="Sun S."/>
            <person name="Syed K."/>
            <person name="Tsang A."/>
            <person name="Wiebenga A."/>
            <person name="Young D."/>
            <person name="Pisabarro A."/>
            <person name="Eastwood D.C."/>
            <person name="Martin F."/>
            <person name="Cullen D."/>
            <person name="Grigoriev I.V."/>
            <person name="Hibbett D.S."/>
        </authorList>
    </citation>
    <scope>NUCLEOTIDE SEQUENCE [LARGE SCALE GENOMIC DNA]</scope>
    <source>
        <strain evidence="2 3">DJM-731 SS1</strain>
    </source>
</reference>
<feature type="compositionally biased region" description="Low complexity" evidence="1">
    <location>
        <begin position="11"/>
        <end position="26"/>
    </location>
</feature>
<feature type="non-terminal residue" evidence="2">
    <location>
        <position position="263"/>
    </location>
</feature>
<dbReference type="GeneID" id="63688354"/>
<feature type="compositionally biased region" description="Low complexity" evidence="1">
    <location>
        <begin position="162"/>
        <end position="197"/>
    </location>
</feature>
<dbReference type="Proteomes" id="UP000030653">
    <property type="component" value="Unassembled WGS sequence"/>
</dbReference>
<accession>M5G2G9</accession>
<dbReference type="AlphaFoldDB" id="M5G2G9"/>
<name>M5G2G9_DACPD</name>
<feature type="region of interest" description="Disordered" evidence="1">
    <location>
        <begin position="121"/>
        <end position="226"/>
    </location>
</feature>
<dbReference type="HOGENOM" id="CLU_1059839_0_0_1"/>
<evidence type="ECO:0000313" key="3">
    <source>
        <dbReference type="Proteomes" id="UP000030653"/>
    </source>
</evidence>
<evidence type="ECO:0000256" key="1">
    <source>
        <dbReference type="SAM" id="MobiDB-lite"/>
    </source>
</evidence>
<feature type="compositionally biased region" description="Basic and acidic residues" evidence="1">
    <location>
        <begin position="241"/>
        <end position="251"/>
    </location>
</feature>
<dbReference type="EMBL" id="JH795868">
    <property type="protein sequence ID" value="EJU00057.1"/>
    <property type="molecule type" value="Genomic_DNA"/>
</dbReference>
<keyword evidence="3" id="KW-1185">Reference proteome</keyword>
<feature type="region of interest" description="Disordered" evidence="1">
    <location>
        <begin position="1"/>
        <end position="101"/>
    </location>
</feature>
<proteinExistence type="predicted"/>
<feature type="compositionally biased region" description="Polar residues" evidence="1">
    <location>
        <begin position="83"/>
        <end position="101"/>
    </location>
</feature>
<evidence type="ECO:0000313" key="2">
    <source>
        <dbReference type="EMBL" id="EJU00057.1"/>
    </source>
</evidence>
<protein>
    <submittedName>
        <fullName evidence="2">Uncharacterized protein</fullName>
    </submittedName>
</protein>
<feature type="region of interest" description="Disordered" evidence="1">
    <location>
        <begin position="241"/>
        <end position="263"/>
    </location>
</feature>
<sequence>MPMQSPRSSMARPRTAPNPARPNLNASDEDGRRPSAPAIVQTQPEGNVKNVLEHILPPEELARLMQPSPSPRELDSIPPRRPGNTNSVTSRRGSNAGSLRSTLSADKSYFFASPLPSPAEREFSPWAMPYDNPHESGLPSLPPPRRRARNPPAGVNLYPLNTSSRPSSSSSGSRLSVPTSSSAVSPISSTPTSASAVRPNVSPRLSNTRNFFPQRRPPDYAIPPLPDPGIKAAIVAAAAKEGEKPKSDEVQTLHASEKKKKVV</sequence>
<gene>
    <name evidence="2" type="ORF">DACRYDRAFT_23578</name>
</gene>
<dbReference type="RefSeq" id="XP_040626954.1">
    <property type="nucleotide sequence ID" value="XM_040773292.1"/>
</dbReference>
<dbReference type="OrthoDB" id="10637894at2759"/>
<organism evidence="2 3">
    <name type="scientific">Dacryopinax primogenitus (strain DJM 731)</name>
    <name type="common">Brown rot fungus</name>
    <dbReference type="NCBI Taxonomy" id="1858805"/>
    <lineage>
        <taxon>Eukaryota</taxon>
        <taxon>Fungi</taxon>
        <taxon>Dikarya</taxon>
        <taxon>Basidiomycota</taxon>
        <taxon>Agaricomycotina</taxon>
        <taxon>Dacrymycetes</taxon>
        <taxon>Dacrymycetales</taxon>
        <taxon>Dacrymycetaceae</taxon>
        <taxon>Dacryopinax</taxon>
    </lineage>
</organism>